<name>A0A7H8TL11_STRCX</name>
<feature type="region of interest" description="Disordered" evidence="1">
    <location>
        <begin position="56"/>
        <end position="93"/>
    </location>
</feature>
<sequence>MKRTLRTTSLTTDALIAAEPAADGTPYAGIDLTRSDRSVSGWTPAATALTFTLPQSAASSTAAGSGASAPAGDPAPDARVPEGGAEPVSPAGS</sequence>
<dbReference type="RefSeq" id="WP_176578761.1">
    <property type="nucleotide sequence ID" value="NZ_CBDRGH010000010.1"/>
</dbReference>
<proteinExistence type="predicted"/>
<reference evidence="2 3" key="1">
    <citation type="submission" date="2020-06" db="EMBL/GenBank/DDBJ databases">
        <title>Genome mining for natural products.</title>
        <authorList>
            <person name="Zhang B."/>
            <person name="Shi J."/>
            <person name="Ge H."/>
        </authorList>
    </citation>
    <scope>NUCLEOTIDE SEQUENCE [LARGE SCALE GENOMIC DNA]</scope>
    <source>
        <strain evidence="2 3">NA02069</strain>
    </source>
</reference>
<accession>A0A7H8TL11</accession>
<feature type="compositionally biased region" description="Low complexity" evidence="1">
    <location>
        <begin position="56"/>
        <end position="78"/>
    </location>
</feature>
<gene>
    <name evidence="2" type="ORF">HUT05_46815</name>
</gene>
<protein>
    <submittedName>
        <fullName evidence="2">Uncharacterized protein</fullName>
    </submittedName>
</protein>
<keyword evidence="3" id="KW-1185">Reference proteome</keyword>
<dbReference type="EMBL" id="CP056041">
    <property type="protein sequence ID" value="QKZ24209.1"/>
    <property type="molecule type" value="Genomic_DNA"/>
</dbReference>
<evidence type="ECO:0000313" key="3">
    <source>
        <dbReference type="Proteomes" id="UP000509418"/>
    </source>
</evidence>
<evidence type="ECO:0000256" key="1">
    <source>
        <dbReference type="SAM" id="MobiDB-lite"/>
    </source>
</evidence>
<dbReference type="AlphaFoldDB" id="A0A7H8TL11"/>
<organism evidence="2 3">
    <name type="scientific">Streptomyces chartreusis</name>
    <dbReference type="NCBI Taxonomy" id="1969"/>
    <lineage>
        <taxon>Bacteria</taxon>
        <taxon>Bacillati</taxon>
        <taxon>Actinomycetota</taxon>
        <taxon>Actinomycetes</taxon>
        <taxon>Kitasatosporales</taxon>
        <taxon>Streptomycetaceae</taxon>
        <taxon>Streptomyces</taxon>
    </lineage>
</organism>
<dbReference type="Proteomes" id="UP000509418">
    <property type="component" value="Chromosome"/>
</dbReference>
<evidence type="ECO:0000313" key="2">
    <source>
        <dbReference type="EMBL" id="QKZ24209.1"/>
    </source>
</evidence>